<feature type="compositionally biased region" description="Polar residues" evidence="1">
    <location>
        <begin position="49"/>
        <end position="58"/>
    </location>
</feature>
<accession>G3PTI3</accession>
<feature type="region of interest" description="Disordered" evidence="1">
    <location>
        <begin position="35"/>
        <end position="83"/>
    </location>
</feature>
<feature type="compositionally biased region" description="Basic residues" evidence="1">
    <location>
        <begin position="132"/>
        <end position="143"/>
    </location>
</feature>
<evidence type="ECO:0000256" key="1">
    <source>
        <dbReference type="SAM" id="MobiDB-lite"/>
    </source>
</evidence>
<name>G3PTI3_GASAC</name>
<proteinExistence type="predicted"/>
<reference evidence="2" key="1">
    <citation type="submission" date="2006-01" db="EMBL/GenBank/DDBJ databases">
        <authorList>
            <person name="Lindblad-Toh K."/>
            <person name="Mauceli E."/>
            <person name="Grabherr M."/>
            <person name="Chang J.L."/>
            <person name="Lander E.S."/>
        </authorList>
    </citation>
    <scope>NUCLEOTIDE SEQUENCE [LARGE SCALE GENOMIC DNA]</scope>
</reference>
<organism evidence="2">
    <name type="scientific">Gasterosteus aculeatus</name>
    <name type="common">Three-spined stickleback</name>
    <dbReference type="NCBI Taxonomy" id="69293"/>
    <lineage>
        <taxon>Eukaryota</taxon>
        <taxon>Metazoa</taxon>
        <taxon>Chordata</taxon>
        <taxon>Craniata</taxon>
        <taxon>Vertebrata</taxon>
        <taxon>Euteleostomi</taxon>
        <taxon>Actinopterygii</taxon>
        <taxon>Neopterygii</taxon>
        <taxon>Teleostei</taxon>
        <taxon>Neoteleostei</taxon>
        <taxon>Acanthomorphata</taxon>
        <taxon>Eupercaria</taxon>
        <taxon>Perciformes</taxon>
        <taxon>Cottioidei</taxon>
        <taxon>Gasterosteales</taxon>
        <taxon>Gasterosteidae</taxon>
        <taxon>Gasterosteus</taxon>
    </lineage>
</organism>
<dbReference type="Bgee" id="ENSGACG00000015851">
    <property type="expression patterns" value="Expressed in liver and 12 other cell types or tissues"/>
</dbReference>
<reference evidence="2" key="2">
    <citation type="submission" date="2024-04" db="UniProtKB">
        <authorList>
            <consortium name="Ensembl"/>
        </authorList>
    </citation>
    <scope>IDENTIFICATION</scope>
</reference>
<dbReference type="Ensembl" id="ENSGACT00000020959.1">
    <property type="protein sequence ID" value="ENSGACP00000020919.1"/>
    <property type="gene ID" value="ENSGACG00000015851.1"/>
</dbReference>
<feature type="region of interest" description="Disordered" evidence="1">
    <location>
        <begin position="109"/>
        <end position="143"/>
    </location>
</feature>
<dbReference type="AlphaFoldDB" id="G3PTI3"/>
<feature type="compositionally biased region" description="Polar residues" evidence="1">
    <location>
        <begin position="115"/>
        <end position="127"/>
    </location>
</feature>
<evidence type="ECO:0000313" key="2">
    <source>
        <dbReference type="Ensembl" id="ENSGACP00000020919.1"/>
    </source>
</evidence>
<sequence length="143" mass="16316">MLPSSTAEEKVRTFLLLNAVIRELILIWTQRKEAPPRRNLTPAGPQGRLIQNPTQGRQQRGELTLPKPQRHRQRRTAVRRSLLVKDNPIQIRVHQNTGLPTRDLQLKPRCLPVGQQPQNPSRDTGQTPTPPRSKRAATTRVRA</sequence>
<dbReference type="InParanoid" id="G3PTI3"/>
<protein>
    <submittedName>
        <fullName evidence="2">Uncharacterized protein</fullName>
    </submittedName>
</protein>
<feature type="compositionally biased region" description="Basic residues" evidence="1">
    <location>
        <begin position="68"/>
        <end position="78"/>
    </location>
</feature>